<organism evidence="1 2">
    <name type="scientific">Brenthis ino</name>
    <name type="common">lesser marbled fritillary</name>
    <dbReference type="NCBI Taxonomy" id="405034"/>
    <lineage>
        <taxon>Eukaryota</taxon>
        <taxon>Metazoa</taxon>
        <taxon>Ecdysozoa</taxon>
        <taxon>Arthropoda</taxon>
        <taxon>Hexapoda</taxon>
        <taxon>Insecta</taxon>
        <taxon>Pterygota</taxon>
        <taxon>Neoptera</taxon>
        <taxon>Endopterygota</taxon>
        <taxon>Lepidoptera</taxon>
        <taxon>Glossata</taxon>
        <taxon>Ditrysia</taxon>
        <taxon>Papilionoidea</taxon>
        <taxon>Nymphalidae</taxon>
        <taxon>Heliconiinae</taxon>
        <taxon>Argynnini</taxon>
        <taxon>Brenthis</taxon>
    </lineage>
</organism>
<sequence length="74" mass="8753">MSLEKDLTVPTKLKNTLQENLRLREELMDATNKQHQEMSRAIELNAKNCKLKKQIYRAKKEVFILQGKNVRNIQ</sequence>
<feature type="non-terminal residue" evidence="1">
    <location>
        <position position="74"/>
    </location>
</feature>
<proteinExistence type="predicted"/>
<accession>A0A8J9Y9E4</accession>
<dbReference type="OrthoDB" id="6924031at2759"/>
<keyword evidence="2" id="KW-1185">Reference proteome</keyword>
<gene>
    <name evidence="1" type="ORF">BINO364_LOCUS4697</name>
</gene>
<dbReference type="Proteomes" id="UP000838878">
    <property type="component" value="Chromosome 12"/>
</dbReference>
<dbReference type="AlphaFoldDB" id="A0A8J9Y9E4"/>
<protein>
    <submittedName>
        <fullName evidence="1">Uncharacterized protein</fullName>
    </submittedName>
</protein>
<reference evidence="1" key="1">
    <citation type="submission" date="2021-12" db="EMBL/GenBank/DDBJ databases">
        <authorList>
            <person name="Martin H S."/>
        </authorList>
    </citation>
    <scope>NUCLEOTIDE SEQUENCE</scope>
</reference>
<evidence type="ECO:0000313" key="1">
    <source>
        <dbReference type="EMBL" id="CAH0718170.1"/>
    </source>
</evidence>
<name>A0A8J9Y9E4_9NEOP</name>
<evidence type="ECO:0000313" key="2">
    <source>
        <dbReference type="Proteomes" id="UP000838878"/>
    </source>
</evidence>
<dbReference type="EMBL" id="OV170232">
    <property type="protein sequence ID" value="CAH0718170.1"/>
    <property type="molecule type" value="Genomic_DNA"/>
</dbReference>